<organism evidence="6 7">
    <name type="scientific">Vibrio agarilyticus</name>
    <dbReference type="NCBI Taxonomy" id="2726741"/>
    <lineage>
        <taxon>Bacteria</taxon>
        <taxon>Pseudomonadati</taxon>
        <taxon>Pseudomonadota</taxon>
        <taxon>Gammaproteobacteria</taxon>
        <taxon>Vibrionales</taxon>
        <taxon>Vibrionaceae</taxon>
        <taxon>Vibrio</taxon>
    </lineage>
</organism>
<evidence type="ECO:0000256" key="4">
    <source>
        <dbReference type="SAM" id="SignalP"/>
    </source>
</evidence>
<dbReference type="AlphaFoldDB" id="A0A7X8TNN9"/>
<reference evidence="6 7" key="1">
    <citation type="submission" date="2020-04" db="EMBL/GenBank/DDBJ databases">
        <title>Vibrio sp. SM6, a novel species isolated from seawater.</title>
        <authorList>
            <person name="Wang X."/>
        </authorList>
    </citation>
    <scope>NUCLEOTIDE SEQUENCE [LARGE SCALE GENOMIC DNA]</scope>
    <source>
        <strain evidence="6 7">SM6</strain>
    </source>
</reference>
<keyword evidence="3" id="KW-0472">Membrane</keyword>
<proteinExistence type="predicted"/>
<comment type="subcellular location">
    <subcellularLocation>
        <location evidence="1">Cell outer membrane</location>
        <topology evidence="1">Multi-pass membrane protein</topology>
    </subcellularLocation>
</comment>
<name>A0A7X8TNN9_9VIBR</name>
<comment type="caution">
    <text evidence="6">The sequence shown here is derived from an EMBL/GenBank/DDBJ whole genome shotgun (WGS) entry which is preliminary data.</text>
</comment>
<sequence length="356" mass="39074">MKMRKIALAVAVTVSTSSAFAVELYNSGGTTFSVGGYLDAALEHNGGGTSTNVDGVSPRINVVGTQNIGNGLTVEAKGEWQVNLMNGGDNTFDTRLGYVALHTPAGKIKLGSQWSPFYQISGVADQPILYANNYLYEGGRSGSMYRVGNGRAERMLSYQNTFDINKEIELYVGLAWQGKRTYVDTTTNVEQLNTVSIVRTTGVVTQTATTIDMDNRGQVAASIDYDEYTLGLAYMGGDVNGTDADITSVSLSYGTYAKGLYLAANYGRTHDFYGFYDANQYSGLAAYGMENGINWVLYYERVEHDHRTIDSLKIDYLAPQIEYYRTTHFAAFVGYQAHLGSNTGDNQWGVGMRYYF</sequence>
<evidence type="ECO:0000259" key="5">
    <source>
        <dbReference type="Pfam" id="PF13609"/>
    </source>
</evidence>
<dbReference type="EMBL" id="JABAIK010000003">
    <property type="protein sequence ID" value="NLS12081.1"/>
    <property type="molecule type" value="Genomic_DNA"/>
</dbReference>
<dbReference type="RefSeq" id="WP_168835189.1">
    <property type="nucleotide sequence ID" value="NZ_JABAIK010000003.1"/>
</dbReference>
<protein>
    <submittedName>
        <fullName evidence="6">Porin</fullName>
    </submittedName>
</protein>
<feature type="domain" description="Porin" evidence="5">
    <location>
        <begin position="7"/>
        <end position="305"/>
    </location>
</feature>
<gene>
    <name evidence="6" type="ORF">HGP28_04130</name>
</gene>
<dbReference type="InterPro" id="IPR033900">
    <property type="entry name" value="Gram_neg_porin_domain"/>
</dbReference>
<dbReference type="GO" id="GO:0009279">
    <property type="term" value="C:cell outer membrane"/>
    <property type="evidence" value="ECO:0007669"/>
    <property type="project" value="UniProtKB-SubCell"/>
</dbReference>
<keyword evidence="7" id="KW-1185">Reference proteome</keyword>
<dbReference type="Proteomes" id="UP000535589">
    <property type="component" value="Unassembled WGS sequence"/>
</dbReference>
<evidence type="ECO:0000256" key="1">
    <source>
        <dbReference type="ARBA" id="ARBA00004571"/>
    </source>
</evidence>
<dbReference type="PANTHER" id="PTHR34501">
    <property type="entry name" value="PROTEIN YDDL-RELATED"/>
    <property type="match status" value="1"/>
</dbReference>
<dbReference type="GO" id="GO:0015288">
    <property type="term" value="F:porin activity"/>
    <property type="evidence" value="ECO:0007669"/>
    <property type="project" value="InterPro"/>
</dbReference>
<accession>A0A7X8TNN9</accession>
<dbReference type="InterPro" id="IPR050298">
    <property type="entry name" value="Gram-neg_bact_OMP"/>
</dbReference>
<dbReference type="SUPFAM" id="SSF56935">
    <property type="entry name" value="Porins"/>
    <property type="match status" value="1"/>
</dbReference>
<dbReference type="Gene3D" id="2.40.160.10">
    <property type="entry name" value="Porin"/>
    <property type="match status" value="1"/>
</dbReference>
<feature type="chain" id="PRO_5031289834" evidence="4">
    <location>
        <begin position="22"/>
        <end position="356"/>
    </location>
</feature>
<evidence type="ECO:0000256" key="2">
    <source>
        <dbReference type="ARBA" id="ARBA00022729"/>
    </source>
</evidence>
<evidence type="ECO:0000313" key="6">
    <source>
        <dbReference type="EMBL" id="NLS12081.1"/>
    </source>
</evidence>
<dbReference type="Pfam" id="PF13609">
    <property type="entry name" value="Porin_4"/>
    <property type="match status" value="1"/>
</dbReference>
<evidence type="ECO:0000313" key="7">
    <source>
        <dbReference type="Proteomes" id="UP000535589"/>
    </source>
</evidence>
<feature type="signal peptide" evidence="4">
    <location>
        <begin position="1"/>
        <end position="21"/>
    </location>
</feature>
<dbReference type="InterPro" id="IPR023614">
    <property type="entry name" value="Porin_dom_sf"/>
</dbReference>
<evidence type="ECO:0000256" key="3">
    <source>
        <dbReference type="ARBA" id="ARBA00023136"/>
    </source>
</evidence>
<dbReference type="PANTHER" id="PTHR34501:SF2">
    <property type="entry name" value="OUTER MEMBRANE PORIN F-RELATED"/>
    <property type="match status" value="1"/>
</dbReference>
<keyword evidence="2 4" id="KW-0732">Signal</keyword>